<dbReference type="OrthoDB" id="4204700at2759"/>
<sequence length="394" mass="43304">MVLRDLDQPSGGSSTNSPSTNNDAPVKIGPIPYYDPQILPHPIPIPFSGFSAEALRFSAQRALLRTQFQAGRDLSREEAQALALHTYSAEQERSYITFGGLVAGIYRWYSTMEENKYPMMKKSNVNPNKFMFMKGPLVPYVRHGWRLALYMWIGQSIGDVLGALRSTASVPAAVKKDSRLTQLSEDVKAHVQSGEGKLTVMHDLAIAAEIRRRMGKVGSGTNSAGWGGDDSSPTGSSSEAWPSSSSDGSWSQHAHSPDSMPDPRSLPPKSASSQSPQAWGRSTFSSQQSDDDASPTGGLFQAETENPASAPDTSGSAWDRIRRGGTVPPIQPPPRPGRPPYRAQREQSTIGDSFTFAGSDEERQRGQEQAQREFDERLERERQGKDFSDENRRW</sequence>
<protein>
    <submittedName>
        <fullName evidence="2">Uncharacterized protein</fullName>
    </submittedName>
</protein>
<keyword evidence="3" id="KW-1185">Reference proteome</keyword>
<dbReference type="AlphaFoldDB" id="A0A9W4U2A6"/>
<dbReference type="EMBL" id="CAOQHR010000001">
    <property type="protein sequence ID" value="CAI6240340.1"/>
    <property type="molecule type" value="Genomic_DNA"/>
</dbReference>
<evidence type="ECO:0000313" key="3">
    <source>
        <dbReference type="Proteomes" id="UP001152607"/>
    </source>
</evidence>
<gene>
    <name evidence="2" type="ORF">PDIGIT_LOCUS560</name>
</gene>
<proteinExistence type="predicted"/>
<organism evidence="2 3">
    <name type="scientific">Periconia digitata</name>
    <dbReference type="NCBI Taxonomy" id="1303443"/>
    <lineage>
        <taxon>Eukaryota</taxon>
        <taxon>Fungi</taxon>
        <taxon>Dikarya</taxon>
        <taxon>Ascomycota</taxon>
        <taxon>Pezizomycotina</taxon>
        <taxon>Dothideomycetes</taxon>
        <taxon>Pleosporomycetidae</taxon>
        <taxon>Pleosporales</taxon>
        <taxon>Massarineae</taxon>
        <taxon>Periconiaceae</taxon>
        <taxon>Periconia</taxon>
    </lineage>
</organism>
<accession>A0A9W4U2A6</accession>
<feature type="region of interest" description="Disordered" evidence="1">
    <location>
        <begin position="217"/>
        <end position="394"/>
    </location>
</feature>
<feature type="compositionally biased region" description="Pro residues" evidence="1">
    <location>
        <begin position="329"/>
        <end position="339"/>
    </location>
</feature>
<feature type="compositionally biased region" description="Low complexity" evidence="1">
    <location>
        <begin position="229"/>
        <end position="254"/>
    </location>
</feature>
<evidence type="ECO:0000256" key="1">
    <source>
        <dbReference type="SAM" id="MobiDB-lite"/>
    </source>
</evidence>
<reference evidence="2" key="1">
    <citation type="submission" date="2023-01" db="EMBL/GenBank/DDBJ databases">
        <authorList>
            <person name="Van Ghelder C."/>
            <person name="Rancurel C."/>
        </authorList>
    </citation>
    <scope>NUCLEOTIDE SEQUENCE</scope>
    <source>
        <strain evidence="2">CNCM I-4278</strain>
    </source>
</reference>
<feature type="compositionally biased region" description="Polar residues" evidence="1">
    <location>
        <begin position="303"/>
        <end position="316"/>
    </location>
</feature>
<evidence type="ECO:0000313" key="2">
    <source>
        <dbReference type="EMBL" id="CAI6240340.1"/>
    </source>
</evidence>
<feature type="compositionally biased region" description="Basic and acidic residues" evidence="1">
    <location>
        <begin position="360"/>
        <end position="394"/>
    </location>
</feature>
<comment type="caution">
    <text evidence="2">The sequence shown here is derived from an EMBL/GenBank/DDBJ whole genome shotgun (WGS) entry which is preliminary data.</text>
</comment>
<name>A0A9W4U2A6_9PLEO</name>
<feature type="compositionally biased region" description="Low complexity" evidence="1">
    <location>
        <begin position="9"/>
        <end position="22"/>
    </location>
</feature>
<feature type="region of interest" description="Disordered" evidence="1">
    <location>
        <begin position="1"/>
        <end position="27"/>
    </location>
</feature>
<dbReference type="Proteomes" id="UP001152607">
    <property type="component" value="Unassembled WGS sequence"/>
</dbReference>
<feature type="compositionally biased region" description="Low complexity" evidence="1">
    <location>
        <begin position="267"/>
        <end position="278"/>
    </location>
</feature>